<keyword evidence="3" id="KW-0238">DNA-binding</keyword>
<dbReference type="Gene3D" id="3.40.190.10">
    <property type="entry name" value="Periplasmic binding protein-like II"/>
    <property type="match status" value="2"/>
</dbReference>
<comment type="similarity">
    <text evidence="1">Belongs to the LysR transcriptional regulatory family.</text>
</comment>
<keyword evidence="7" id="KW-1185">Reference proteome</keyword>
<dbReference type="Pfam" id="PF00126">
    <property type="entry name" value="HTH_1"/>
    <property type="match status" value="1"/>
</dbReference>
<feature type="domain" description="HTH lysR-type" evidence="5">
    <location>
        <begin position="2"/>
        <end position="59"/>
    </location>
</feature>
<dbReference type="InterPro" id="IPR036390">
    <property type="entry name" value="WH_DNA-bd_sf"/>
</dbReference>
<dbReference type="PRINTS" id="PR00039">
    <property type="entry name" value="HTHLYSR"/>
</dbReference>
<dbReference type="AlphaFoldDB" id="A0A239E4K9"/>
<dbReference type="FunFam" id="1.10.10.10:FF:000001">
    <property type="entry name" value="LysR family transcriptional regulator"/>
    <property type="match status" value="1"/>
</dbReference>
<dbReference type="InterPro" id="IPR036388">
    <property type="entry name" value="WH-like_DNA-bd_sf"/>
</dbReference>
<dbReference type="SUPFAM" id="SSF46785">
    <property type="entry name" value="Winged helix' DNA-binding domain"/>
    <property type="match status" value="1"/>
</dbReference>
<dbReference type="RefSeq" id="WP_089214460.1">
    <property type="nucleotide sequence ID" value="NZ_FZPA01000001.1"/>
</dbReference>
<keyword evidence="4" id="KW-0804">Transcription</keyword>
<dbReference type="Gene3D" id="1.10.10.10">
    <property type="entry name" value="Winged helix-like DNA-binding domain superfamily/Winged helix DNA-binding domain"/>
    <property type="match status" value="1"/>
</dbReference>
<dbReference type="CDD" id="cd05466">
    <property type="entry name" value="PBP2_LTTR_substrate"/>
    <property type="match status" value="1"/>
</dbReference>
<evidence type="ECO:0000256" key="4">
    <source>
        <dbReference type="ARBA" id="ARBA00023163"/>
    </source>
</evidence>
<dbReference type="EMBL" id="FZPA01000001">
    <property type="protein sequence ID" value="SNS39675.1"/>
    <property type="molecule type" value="Genomic_DNA"/>
</dbReference>
<dbReference type="InterPro" id="IPR000847">
    <property type="entry name" value="LysR_HTH_N"/>
</dbReference>
<dbReference type="PROSITE" id="PS50931">
    <property type="entry name" value="HTH_LYSR"/>
    <property type="match status" value="1"/>
</dbReference>
<organism evidence="6 7">
    <name type="scientific">Sphingopyxis indica</name>
    <dbReference type="NCBI Taxonomy" id="436663"/>
    <lineage>
        <taxon>Bacteria</taxon>
        <taxon>Pseudomonadati</taxon>
        <taxon>Pseudomonadota</taxon>
        <taxon>Alphaproteobacteria</taxon>
        <taxon>Sphingomonadales</taxon>
        <taxon>Sphingomonadaceae</taxon>
        <taxon>Sphingopyxis</taxon>
    </lineage>
</organism>
<dbReference type="GO" id="GO:0003677">
    <property type="term" value="F:DNA binding"/>
    <property type="evidence" value="ECO:0007669"/>
    <property type="project" value="UniProtKB-KW"/>
</dbReference>
<gene>
    <name evidence="6" type="ORF">SAMN06295955_101602</name>
</gene>
<dbReference type="GO" id="GO:0003700">
    <property type="term" value="F:DNA-binding transcription factor activity"/>
    <property type="evidence" value="ECO:0007669"/>
    <property type="project" value="InterPro"/>
</dbReference>
<protein>
    <submittedName>
        <fullName evidence="6">Transcriptional regulator, LysR family</fullName>
    </submittedName>
</protein>
<keyword evidence="2" id="KW-0805">Transcription regulation</keyword>
<dbReference type="Proteomes" id="UP000198339">
    <property type="component" value="Unassembled WGS sequence"/>
</dbReference>
<dbReference type="PANTHER" id="PTHR30346:SF28">
    <property type="entry name" value="HTH-TYPE TRANSCRIPTIONAL REGULATOR CYNR"/>
    <property type="match status" value="1"/>
</dbReference>
<evidence type="ECO:0000256" key="3">
    <source>
        <dbReference type="ARBA" id="ARBA00023125"/>
    </source>
</evidence>
<evidence type="ECO:0000256" key="1">
    <source>
        <dbReference type="ARBA" id="ARBA00009437"/>
    </source>
</evidence>
<dbReference type="Pfam" id="PF03466">
    <property type="entry name" value="LysR_substrate"/>
    <property type="match status" value="1"/>
</dbReference>
<reference evidence="6 7" key="1">
    <citation type="submission" date="2017-06" db="EMBL/GenBank/DDBJ databases">
        <authorList>
            <person name="Kim H.J."/>
            <person name="Triplett B.A."/>
        </authorList>
    </citation>
    <scope>NUCLEOTIDE SEQUENCE [LARGE SCALE GENOMIC DNA]</scope>
    <source>
        <strain evidence="6 7">DS15</strain>
    </source>
</reference>
<dbReference type="GO" id="GO:0032993">
    <property type="term" value="C:protein-DNA complex"/>
    <property type="evidence" value="ECO:0007669"/>
    <property type="project" value="TreeGrafter"/>
</dbReference>
<name>A0A239E4K9_9SPHN</name>
<accession>A0A239E4K9</accession>
<evidence type="ECO:0000313" key="7">
    <source>
        <dbReference type="Proteomes" id="UP000198339"/>
    </source>
</evidence>
<dbReference type="PANTHER" id="PTHR30346">
    <property type="entry name" value="TRANSCRIPTIONAL DUAL REGULATOR HCAR-RELATED"/>
    <property type="match status" value="1"/>
</dbReference>
<dbReference type="OrthoDB" id="9815174at2"/>
<evidence type="ECO:0000313" key="6">
    <source>
        <dbReference type="EMBL" id="SNS39675.1"/>
    </source>
</evidence>
<proteinExistence type="inferred from homology"/>
<sequence>MIKRAHIRQFLAVVDAGSFTQAAQQIRVTQPALSTGVAELERLVGAQLFIRNRRKIRLTEAGGRFLPIARELERAFRAADGFGRDETATAPLLRIGAIRSAPGEFLQRIVAEFARSFSIEIVEGSDSDLRTALASGRIQIALVPLKAGEGEGEALALYEEPLVMLVPQDHPLASRGEVSPEELAPETMIARRSCEFLDATSRFFTRHGVRPRFSLRSDSDDRCIRMVAAGIGITTAPLSLAGEDTVALRVTGYDFRRELGLLFASDWSGLPDIARRLEAPLKAIDAIARDWQRARVAMIA</sequence>
<evidence type="ECO:0000256" key="2">
    <source>
        <dbReference type="ARBA" id="ARBA00023015"/>
    </source>
</evidence>
<evidence type="ECO:0000259" key="5">
    <source>
        <dbReference type="PROSITE" id="PS50931"/>
    </source>
</evidence>
<dbReference type="InterPro" id="IPR005119">
    <property type="entry name" value="LysR_subst-bd"/>
</dbReference>
<dbReference type="SUPFAM" id="SSF53850">
    <property type="entry name" value="Periplasmic binding protein-like II"/>
    <property type="match status" value="1"/>
</dbReference>